<evidence type="ECO:0000313" key="3">
    <source>
        <dbReference type="Proteomes" id="UP000185478"/>
    </source>
</evidence>
<accession>A0A1L7CHN3</accession>
<keyword evidence="1" id="KW-0472">Membrane</keyword>
<feature type="transmembrane region" description="Helical" evidence="1">
    <location>
        <begin position="271"/>
        <end position="292"/>
    </location>
</feature>
<keyword evidence="1" id="KW-1133">Transmembrane helix</keyword>
<dbReference type="GO" id="GO:0008233">
    <property type="term" value="F:peptidase activity"/>
    <property type="evidence" value="ECO:0007669"/>
    <property type="project" value="InterPro"/>
</dbReference>
<dbReference type="STRING" id="1431546.CAQU_09605"/>
<dbReference type="AlphaFoldDB" id="A0A1L7CHN3"/>
<feature type="transmembrane region" description="Helical" evidence="1">
    <location>
        <begin position="165"/>
        <end position="184"/>
    </location>
</feature>
<dbReference type="OrthoDB" id="4524442at2"/>
<feature type="transmembrane region" description="Helical" evidence="1">
    <location>
        <begin position="58"/>
        <end position="78"/>
    </location>
</feature>
<gene>
    <name evidence="2" type="ORF">CAQU_09605</name>
</gene>
<evidence type="ECO:0000256" key="1">
    <source>
        <dbReference type="SAM" id="Phobius"/>
    </source>
</evidence>
<dbReference type="Pfam" id="PF13367">
    <property type="entry name" value="PrsW-protease"/>
    <property type="match status" value="1"/>
</dbReference>
<dbReference type="EMBL" id="CP009245">
    <property type="protein sequence ID" value="APT85283.1"/>
    <property type="molecule type" value="Genomic_DNA"/>
</dbReference>
<proteinExistence type="predicted"/>
<feature type="transmembrane region" description="Helical" evidence="1">
    <location>
        <begin position="204"/>
        <end position="230"/>
    </location>
</feature>
<dbReference type="PANTHER" id="PTHR36844">
    <property type="entry name" value="PROTEASE PRSW"/>
    <property type="match status" value="1"/>
</dbReference>
<dbReference type="Proteomes" id="UP000185478">
    <property type="component" value="Chromosome"/>
</dbReference>
<evidence type="ECO:0000313" key="2">
    <source>
        <dbReference type="EMBL" id="APT85283.1"/>
    </source>
</evidence>
<organism evidence="2 3">
    <name type="scientific">Corynebacterium aquilae DSM 44791</name>
    <dbReference type="NCBI Taxonomy" id="1431546"/>
    <lineage>
        <taxon>Bacteria</taxon>
        <taxon>Bacillati</taxon>
        <taxon>Actinomycetota</taxon>
        <taxon>Actinomycetes</taxon>
        <taxon>Mycobacteriales</taxon>
        <taxon>Corynebacteriaceae</taxon>
        <taxon>Corynebacterium</taxon>
    </lineage>
</organism>
<sequence>MTATTQPQPHTTHNATAGAHEFFRPQSALWWAYCGLVAVGTSGILIAVSRGFLAAKDALWLTTPLFAITLVLFVMMVLACDPYRARRPWVFALGSLAGGTVATWLSLHGNQAITNVVTALMPDAVGEKWSAAIAGPTTEEWSKMLVIMLVMLIANHTCTRIMHGLLLGGFVGLGFQLFENIIYASNSALSNANSDLSGALSVTVMRSLVGVSSHWLFSAIVGTGVAILVGRSVRQFSLPQRIIRFLGLFLCGYSLHFLWNSPVPEGDMGVVVLVAKVPLIIMVFVIVLRWVWKQERNWLTEVDQKVSADYFAGPGREKENSAGLDFDLSDIRAAIGTRKQRVKVRKKIKSTHGKQAVKELTTRQKHYVDALQAWGRRDSQIDSDIWN</sequence>
<name>A0A1L7CHN3_9CORY</name>
<dbReference type="KEGG" id="caqu:CAQU_09605"/>
<protein>
    <recommendedName>
        <fullName evidence="4">PrsW family intramembrane metalloprotease</fullName>
    </recommendedName>
</protein>
<evidence type="ECO:0008006" key="4">
    <source>
        <dbReference type="Google" id="ProtNLM"/>
    </source>
</evidence>
<feature type="transmembrane region" description="Helical" evidence="1">
    <location>
        <begin position="30"/>
        <end position="52"/>
    </location>
</feature>
<dbReference type="RefSeq" id="WP_075727172.1">
    <property type="nucleotide sequence ID" value="NZ_CP009245.1"/>
</dbReference>
<keyword evidence="3" id="KW-1185">Reference proteome</keyword>
<feature type="transmembrane region" description="Helical" evidence="1">
    <location>
        <begin position="242"/>
        <end position="259"/>
    </location>
</feature>
<keyword evidence="1" id="KW-0812">Transmembrane</keyword>
<reference evidence="2 3" key="1">
    <citation type="submission" date="2014-08" db="EMBL/GenBank/DDBJ databases">
        <title>Complete genome sequence of Corynebacterium aquilae S-613T(T) (=DSM 44791(T)), isolated from the choana of a healthy golden eagle.</title>
        <authorList>
            <person name="Ruckert C."/>
            <person name="Albersmeier A."/>
            <person name="Winkler A."/>
            <person name="Kalinowski J."/>
        </authorList>
    </citation>
    <scope>NUCLEOTIDE SEQUENCE [LARGE SCALE GENOMIC DNA]</scope>
    <source>
        <strain evidence="2 3">S-613</strain>
    </source>
</reference>
<dbReference type="PANTHER" id="PTHR36844:SF1">
    <property type="entry name" value="PROTEASE PRSW"/>
    <property type="match status" value="1"/>
</dbReference>
<dbReference type="InterPro" id="IPR026898">
    <property type="entry name" value="PrsW"/>
</dbReference>